<name>A0AAN9YNT3_9PEZI</name>
<sequence length="62" mass="7153">MAGSKASCEQGLRIKDWPTVPKADYRRLFDILAPWDQIGLWLKYYAYLALYFALHLAFASKA</sequence>
<keyword evidence="1" id="KW-0812">Transmembrane</keyword>
<evidence type="ECO:0000313" key="2">
    <source>
        <dbReference type="EMBL" id="KAK7753018.1"/>
    </source>
</evidence>
<gene>
    <name evidence="2" type="ORF">SLS62_004967</name>
</gene>
<dbReference type="EMBL" id="JAKJXP020000032">
    <property type="protein sequence ID" value="KAK7753018.1"/>
    <property type="molecule type" value="Genomic_DNA"/>
</dbReference>
<evidence type="ECO:0000256" key="1">
    <source>
        <dbReference type="SAM" id="Phobius"/>
    </source>
</evidence>
<organism evidence="2 3">
    <name type="scientific">Diatrype stigma</name>
    <dbReference type="NCBI Taxonomy" id="117547"/>
    <lineage>
        <taxon>Eukaryota</taxon>
        <taxon>Fungi</taxon>
        <taxon>Dikarya</taxon>
        <taxon>Ascomycota</taxon>
        <taxon>Pezizomycotina</taxon>
        <taxon>Sordariomycetes</taxon>
        <taxon>Xylariomycetidae</taxon>
        <taxon>Xylariales</taxon>
        <taxon>Diatrypaceae</taxon>
        <taxon>Diatrype</taxon>
    </lineage>
</organism>
<evidence type="ECO:0000313" key="3">
    <source>
        <dbReference type="Proteomes" id="UP001320420"/>
    </source>
</evidence>
<dbReference type="Proteomes" id="UP001320420">
    <property type="component" value="Unassembled WGS sequence"/>
</dbReference>
<dbReference type="AlphaFoldDB" id="A0AAN9YNT3"/>
<protein>
    <submittedName>
        <fullName evidence="2">Uncharacterized protein</fullName>
    </submittedName>
</protein>
<keyword evidence="1" id="KW-1133">Transmembrane helix</keyword>
<proteinExistence type="predicted"/>
<keyword evidence="3" id="KW-1185">Reference proteome</keyword>
<comment type="caution">
    <text evidence="2">The sequence shown here is derived from an EMBL/GenBank/DDBJ whole genome shotgun (WGS) entry which is preliminary data.</text>
</comment>
<feature type="transmembrane region" description="Helical" evidence="1">
    <location>
        <begin position="44"/>
        <end position="60"/>
    </location>
</feature>
<keyword evidence="1" id="KW-0472">Membrane</keyword>
<accession>A0AAN9YNT3</accession>
<reference evidence="2 3" key="1">
    <citation type="submission" date="2024-02" db="EMBL/GenBank/DDBJ databases">
        <title>De novo assembly and annotation of 12 fungi associated with fruit tree decline syndrome in Ontario, Canada.</title>
        <authorList>
            <person name="Sulman M."/>
            <person name="Ellouze W."/>
            <person name="Ilyukhin E."/>
        </authorList>
    </citation>
    <scope>NUCLEOTIDE SEQUENCE [LARGE SCALE GENOMIC DNA]</scope>
    <source>
        <strain evidence="2 3">M11/M66-122</strain>
    </source>
</reference>